<evidence type="ECO:0000256" key="2">
    <source>
        <dbReference type="ARBA" id="ARBA00008462"/>
    </source>
</evidence>
<comment type="subcellular location">
    <subcellularLocation>
        <location evidence="1">Endoplasmic reticulum membrane</location>
        <topology evidence="1">Multi-pass membrane protein</topology>
    </subcellularLocation>
</comment>
<evidence type="ECO:0000313" key="8">
    <source>
        <dbReference type="EMBL" id="KAJ8941438.1"/>
    </source>
</evidence>
<comment type="caution">
    <text evidence="8">The sequence shown here is derived from an EMBL/GenBank/DDBJ whole genome shotgun (WGS) entry which is preliminary data.</text>
</comment>
<name>A0AAV8XQW3_9CUCU</name>
<protein>
    <submittedName>
        <fullName evidence="8">Uncharacterized protein</fullName>
    </submittedName>
</protein>
<dbReference type="AlphaFoldDB" id="A0AAV8XQW3"/>
<proteinExistence type="inferred from homology"/>
<evidence type="ECO:0000313" key="9">
    <source>
        <dbReference type="Proteomes" id="UP001162162"/>
    </source>
</evidence>
<comment type="similarity">
    <text evidence="2">Belongs to the jagunal family.</text>
</comment>
<evidence type="ECO:0000256" key="4">
    <source>
        <dbReference type="ARBA" id="ARBA00022824"/>
    </source>
</evidence>
<keyword evidence="3 7" id="KW-0812">Transmembrane</keyword>
<gene>
    <name evidence="8" type="ORF">NQ318_016070</name>
</gene>
<feature type="transmembrane region" description="Helical" evidence="7">
    <location>
        <begin position="89"/>
        <end position="110"/>
    </location>
</feature>
<dbReference type="GO" id="GO:0005789">
    <property type="term" value="C:endoplasmic reticulum membrane"/>
    <property type="evidence" value="ECO:0007669"/>
    <property type="project" value="UniProtKB-SubCell"/>
</dbReference>
<feature type="transmembrane region" description="Helical" evidence="7">
    <location>
        <begin position="12"/>
        <end position="30"/>
    </location>
</feature>
<dbReference type="InterPro" id="IPR009787">
    <property type="entry name" value="Jagunal"/>
</dbReference>
<evidence type="ECO:0000256" key="6">
    <source>
        <dbReference type="ARBA" id="ARBA00023136"/>
    </source>
</evidence>
<dbReference type="GO" id="GO:0007029">
    <property type="term" value="P:endoplasmic reticulum organization"/>
    <property type="evidence" value="ECO:0007669"/>
    <property type="project" value="InterPro"/>
</dbReference>
<dbReference type="EMBL" id="JAPWTK010000373">
    <property type="protein sequence ID" value="KAJ8941438.1"/>
    <property type="molecule type" value="Genomic_DNA"/>
</dbReference>
<reference evidence="8" key="1">
    <citation type="journal article" date="2023" name="Insect Mol. Biol.">
        <title>Genome sequencing provides insights into the evolution of gene families encoding plant cell wall-degrading enzymes in longhorned beetles.</title>
        <authorList>
            <person name="Shin N.R."/>
            <person name="Okamura Y."/>
            <person name="Kirsch R."/>
            <person name="Pauchet Y."/>
        </authorList>
    </citation>
    <scope>NUCLEOTIDE SEQUENCE</scope>
    <source>
        <strain evidence="8">AMC_N1</strain>
    </source>
</reference>
<dbReference type="PANTHER" id="PTHR20955:SF1">
    <property type="entry name" value="PROTEIN JAGUNAL HOMOLOG 1"/>
    <property type="match status" value="1"/>
</dbReference>
<evidence type="ECO:0000256" key="1">
    <source>
        <dbReference type="ARBA" id="ARBA00004477"/>
    </source>
</evidence>
<sequence>MKNLAFEASLGGEYIWCISLLLSFFGLDAIKKNRVVAMRNYMIGLTLFGFLPLLYAIIYYFPDVWTYLTFDDEEELEEIHMWQGYPYGLLWYAFIILALQVHSFSMYSAWKLITSWKAKGTKKIRLKHVHMMCHKLLV</sequence>
<evidence type="ECO:0000256" key="3">
    <source>
        <dbReference type="ARBA" id="ARBA00022692"/>
    </source>
</evidence>
<evidence type="ECO:0000256" key="5">
    <source>
        <dbReference type="ARBA" id="ARBA00022989"/>
    </source>
</evidence>
<keyword evidence="5 7" id="KW-1133">Transmembrane helix</keyword>
<dbReference type="PANTHER" id="PTHR20955">
    <property type="entry name" value="PROTEIN JAGUNAL HOMOLOG 1"/>
    <property type="match status" value="1"/>
</dbReference>
<accession>A0AAV8XQW3</accession>
<feature type="transmembrane region" description="Helical" evidence="7">
    <location>
        <begin position="42"/>
        <end position="61"/>
    </location>
</feature>
<dbReference type="Pfam" id="PF07086">
    <property type="entry name" value="Jagunal"/>
    <property type="match status" value="1"/>
</dbReference>
<keyword evidence="9" id="KW-1185">Reference proteome</keyword>
<keyword evidence="6 7" id="KW-0472">Membrane</keyword>
<evidence type="ECO:0000256" key="7">
    <source>
        <dbReference type="SAM" id="Phobius"/>
    </source>
</evidence>
<dbReference type="GO" id="GO:0016192">
    <property type="term" value="P:vesicle-mediated transport"/>
    <property type="evidence" value="ECO:0007669"/>
    <property type="project" value="TreeGrafter"/>
</dbReference>
<organism evidence="8 9">
    <name type="scientific">Aromia moschata</name>
    <dbReference type="NCBI Taxonomy" id="1265417"/>
    <lineage>
        <taxon>Eukaryota</taxon>
        <taxon>Metazoa</taxon>
        <taxon>Ecdysozoa</taxon>
        <taxon>Arthropoda</taxon>
        <taxon>Hexapoda</taxon>
        <taxon>Insecta</taxon>
        <taxon>Pterygota</taxon>
        <taxon>Neoptera</taxon>
        <taxon>Endopterygota</taxon>
        <taxon>Coleoptera</taxon>
        <taxon>Polyphaga</taxon>
        <taxon>Cucujiformia</taxon>
        <taxon>Chrysomeloidea</taxon>
        <taxon>Cerambycidae</taxon>
        <taxon>Cerambycinae</taxon>
        <taxon>Callichromatini</taxon>
        <taxon>Aromia</taxon>
    </lineage>
</organism>
<dbReference type="Proteomes" id="UP001162162">
    <property type="component" value="Unassembled WGS sequence"/>
</dbReference>
<keyword evidence="4" id="KW-0256">Endoplasmic reticulum</keyword>